<gene>
    <name evidence="1" type="ordered locus">Os03g0614901</name>
    <name evidence="1" type="ORF">OSNPB_030614901</name>
</gene>
<dbReference type="InParanoid" id="A0A0P0W067"/>
<sequence length="55" mass="6228">NTTCNMHILWCFSALAIFANKIINTPPSRYKYDPSHALISLGACGMFFTCIQICW</sequence>
<reference evidence="2" key="1">
    <citation type="journal article" date="2005" name="Nature">
        <title>The map-based sequence of the rice genome.</title>
        <authorList>
            <consortium name="International rice genome sequencing project (IRGSP)"/>
            <person name="Matsumoto T."/>
            <person name="Wu J."/>
            <person name="Kanamori H."/>
            <person name="Katayose Y."/>
            <person name="Fujisawa M."/>
            <person name="Namiki N."/>
            <person name="Mizuno H."/>
            <person name="Yamamoto K."/>
            <person name="Antonio B.A."/>
            <person name="Baba T."/>
            <person name="Sakata K."/>
            <person name="Nagamura Y."/>
            <person name="Aoki H."/>
            <person name="Arikawa K."/>
            <person name="Arita K."/>
            <person name="Bito T."/>
            <person name="Chiden Y."/>
            <person name="Fujitsuka N."/>
            <person name="Fukunaka R."/>
            <person name="Hamada M."/>
            <person name="Harada C."/>
            <person name="Hayashi A."/>
            <person name="Hijishita S."/>
            <person name="Honda M."/>
            <person name="Hosokawa S."/>
            <person name="Ichikawa Y."/>
            <person name="Idonuma A."/>
            <person name="Iijima M."/>
            <person name="Ikeda M."/>
            <person name="Ikeno M."/>
            <person name="Ito K."/>
            <person name="Ito S."/>
            <person name="Ito T."/>
            <person name="Ito Y."/>
            <person name="Ito Y."/>
            <person name="Iwabuchi A."/>
            <person name="Kamiya K."/>
            <person name="Karasawa W."/>
            <person name="Kurita K."/>
            <person name="Katagiri S."/>
            <person name="Kikuta A."/>
            <person name="Kobayashi H."/>
            <person name="Kobayashi N."/>
            <person name="Machita K."/>
            <person name="Maehara T."/>
            <person name="Masukawa M."/>
            <person name="Mizubayashi T."/>
            <person name="Mukai Y."/>
            <person name="Nagasaki H."/>
            <person name="Nagata Y."/>
            <person name="Naito S."/>
            <person name="Nakashima M."/>
            <person name="Nakama Y."/>
            <person name="Nakamichi Y."/>
            <person name="Nakamura M."/>
            <person name="Meguro A."/>
            <person name="Negishi M."/>
            <person name="Ohta I."/>
            <person name="Ohta T."/>
            <person name="Okamoto M."/>
            <person name="Ono N."/>
            <person name="Saji S."/>
            <person name="Sakaguchi M."/>
            <person name="Sakai K."/>
            <person name="Shibata M."/>
            <person name="Shimokawa T."/>
            <person name="Song J."/>
            <person name="Takazaki Y."/>
            <person name="Terasawa K."/>
            <person name="Tsugane M."/>
            <person name="Tsuji K."/>
            <person name="Ueda S."/>
            <person name="Waki K."/>
            <person name="Yamagata H."/>
            <person name="Yamamoto M."/>
            <person name="Yamamoto S."/>
            <person name="Yamane H."/>
            <person name="Yoshiki S."/>
            <person name="Yoshihara R."/>
            <person name="Yukawa K."/>
            <person name="Zhong H."/>
            <person name="Yano M."/>
            <person name="Yuan Q."/>
            <person name="Ouyang S."/>
            <person name="Liu J."/>
            <person name="Jones K.M."/>
            <person name="Gansberger K."/>
            <person name="Moffat K."/>
            <person name="Hill J."/>
            <person name="Bera J."/>
            <person name="Fadrosh D."/>
            <person name="Jin S."/>
            <person name="Johri S."/>
            <person name="Kim M."/>
            <person name="Overton L."/>
            <person name="Reardon M."/>
            <person name="Tsitrin T."/>
            <person name="Vuong H."/>
            <person name="Weaver B."/>
            <person name="Ciecko A."/>
            <person name="Tallon L."/>
            <person name="Jackson J."/>
            <person name="Pai G."/>
            <person name="Aken S.V."/>
            <person name="Utterback T."/>
            <person name="Reidmuller S."/>
            <person name="Feldblyum T."/>
            <person name="Hsiao J."/>
            <person name="Zismann V."/>
            <person name="Iobst S."/>
            <person name="de Vazeille A.R."/>
            <person name="Buell C.R."/>
            <person name="Ying K."/>
            <person name="Li Y."/>
            <person name="Lu T."/>
            <person name="Huang Y."/>
            <person name="Zhao Q."/>
            <person name="Feng Q."/>
            <person name="Zhang L."/>
            <person name="Zhu J."/>
            <person name="Weng Q."/>
            <person name="Mu J."/>
            <person name="Lu Y."/>
            <person name="Fan D."/>
            <person name="Liu Y."/>
            <person name="Guan J."/>
            <person name="Zhang Y."/>
            <person name="Yu S."/>
            <person name="Liu X."/>
            <person name="Zhang Y."/>
            <person name="Hong G."/>
            <person name="Han B."/>
            <person name="Choisne N."/>
            <person name="Demange N."/>
            <person name="Orjeda G."/>
            <person name="Samain S."/>
            <person name="Cattolico L."/>
            <person name="Pelletier E."/>
            <person name="Couloux A."/>
            <person name="Segurens B."/>
            <person name="Wincker P."/>
            <person name="D'Hont A."/>
            <person name="Scarpelli C."/>
            <person name="Weissenbach J."/>
            <person name="Salanoubat M."/>
            <person name="Quetier F."/>
            <person name="Yu Y."/>
            <person name="Kim H.R."/>
            <person name="Rambo T."/>
            <person name="Currie J."/>
            <person name="Collura K."/>
            <person name="Luo M."/>
            <person name="Yang T."/>
            <person name="Ammiraju J.S.S."/>
            <person name="Engler F."/>
            <person name="Soderlund C."/>
            <person name="Wing R.A."/>
            <person name="Palmer L.E."/>
            <person name="de la Bastide M."/>
            <person name="Spiegel L."/>
            <person name="Nascimento L."/>
            <person name="Zutavern T."/>
            <person name="O'Shaughnessy A."/>
            <person name="Dike S."/>
            <person name="Dedhia N."/>
            <person name="Preston R."/>
            <person name="Balija V."/>
            <person name="McCombie W.R."/>
            <person name="Chow T."/>
            <person name="Chen H."/>
            <person name="Chung M."/>
            <person name="Chen C."/>
            <person name="Shaw J."/>
            <person name="Wu H."/>
            <person name="Hsiao K."/>
            <person name="Chao Y."/>
            <person name="Chu M."/>
            <person name="Cheng C."/>
            <person name="Hour A."/>
            <person name="Lee P."/>
            <person name="Lin S."/>
            <person name="Lin Y."/>
            <person name="Liou J."/>
            <person name="Liu S."/>
            <person name="Hsing Y."/>
            <person name="Raghuvanshi S."/>
            <person name="Mohanty A."/>
            <person name="Bharti A.K."/>
            <person name="Gaur A."/>
            <person name="Gupta V."/>
            <person name="Kumar D."/>
            <person name="Ravi V."/>
            <person name="Vij S."/>
            <person name="Kapur A."/>
            <person name="Khurana P."/>
            <person name="Khurana P."/>
            <person name="Khurana J.P."/>
            <person name="Tyagi A.K."/>
            <person name="Gaikwad K."/>
            <person name="Singh A."/>
            <person name="Dalal V."/>
            <person name="Srivastava S."/>
            <person name="Dixit A."/>
            <person name="Pal A.K."/>
            <person name="Ghazi I.A."/>
            <person name="Yadav M."/>
            <person name="Pandit A."/>
            <person name="Bhargava A."/>
            <person name="Sureshbabu K."/>
            <person name="Batra K."/>
            <person name="Sharma T.R."/>
            <person name="Mohapatra T."/>
            <person name="Singh N.K."/>
            <person name="Messing J."/>
            <person name="Nelson A.B."/>
            <person name="Fuks G."/>
            <person name="Kavchok S."/>
            <person name="Keizer G."/>
            <person name="Linton E."/>
            <person name="Llaca V."/>
            <person name="Song R."/>
            <person name="Tanyolac B."/>
            <person name="Young S."/>
            <person name="Ho-Il K."/>
            <person name="Hahn J.H."/>
            <person name="Sangsakoo G."/>
            <person name="Vanavichit A."/>
            <person name="de Mattos Luiz.A.T."/>
            <person name="Zimmer P.D."/>
            <person name="Malone G."/>
            <person name="Dellagostin O."/>
            <person name="de Oliveira A.C."/>
            <person name="Bevan M."/>
            <person name="Bancroft I."/>
            <person name="Minx P."/>
            <person name="Cordum H."/>
            <person name="Wilson R."/>
            <person name="Cheng Z."/>
            <person name="Jin W."/>
            <person name="Jiang J."/>
            <person name="Leong S.A."/>
            <person name="Iwama H."/>
            <person name="Gojobori T."/>
            <person name="Itoh T."/>
            <person name="Niimura Y."/>
            <person name="Fujii Y."/>
            <person name="Habara T."/>
            <person name="Sakai H."/>
            <person name="Sato Y."/>
            <person name="Wilson G."/>
            <person name="Kumar K."/>
            <person name="McCouch S."/>
            <person name="Juretic N."/>
            <person name="Hoen D."/>
            <person name="Wright S."/>
            <person name="Bruskiewich R."/>
            <person name="Bureau T."/>
            <person name="Miyao A."/>
            <person name="Hirochika H."/>
            <person name="Nishikawa T."/>
            <person name="Kadowaki K."/>
            <person name="Sugiura M."/>
            <person name="Burr B."/>
            <person name="Sasaki T."/>
        </authorList>
    </citation>
    <scope>NUCLEOTIDE SEQUENCE [LARGE SCALE GENOMIC DNA]</scope>
    <source>
        <strain evidence="2">cv. Nipponbare</strain>
    </source>
</reference>
<proteinExistence type="predicted"/>
<evidence type="ECO:0000313" key="2">
    <source>
        <dbReference type="Proteomes" id="UP000059680"/>
    </source>
</evidence>
<dbReference type="Gramene" id="Os03t0614901-01">
    <property type="protein sequence ID" value="Os03t0614901-01"/>
    <property type="gene ID" value="Os03g0614901"/>
</dbReference>
<feature type="non-terminal residue" evidence="1">
    <location>
        <position position="1"/>
    </location>
</feature>
<dbReference type="Proteomes" id="UP000059680">
    <property type="component" value="Chromosome 3"/>
</dbReference>
<dbReference type="PaxDb" id="39947-A0A0P0W067"/>
<reference evidence="1 2" key="2">
    <citation type="journal article" date="2013" name="Plant Cell Physiol.">
        <title>Rice Annotation Project Database (RAP-DB): an integrative and interactive database for rice genomics.</title>
        <authorList>
            <person name="Sakai H."/>
            <person name="Lee S.S."/>
            <person name="Tanaka T."/>
            <person name="Numa H."/>
            <person name="Kim J."/>
            <person name="Kawahara Y."/>
            <person name="Wakimoto H."/>
            <person name="Yang C.C."/>
            <person name="Iwamoto M."/>
            <person name="Abe T."/>
            <person name="Yamada Y."/>
            <person name="Muto A."/>
            <person name="Inokuchi H."/>
            <person name="Ikemura T."/>
            <person name="Matsumoto T."/>
            <person name="Sasaki T."/>
            <person name="Itoh T."/>
        </authorList>
    </citation>
    <scope>NUCLEOTIDE SEQUENCE [LARGE SCALE GENOMIC DNA]</scope>
    <source>
        <strain evidence="2">cv. Nipponbare</strain>
    </source>
</reference>
<dbReference type="AlphaFoldDB" id="A0A0P0W067"/>
<name>A0A0P0W067_ORYSJ</name>
<protein>
    <submittedName>
        <fullName evidence="1">Os03g0614901 protein</fullName>
    </submittedName>
</protein>
<reference evidence="1 2" key="3">
    <citation type="journal article" date="2013" name="Rice">
        <title>Improvement of the Oryza sativa Nipponbare reference genome using next generation sequence and optical map data.</title>
        <authorList>
            <person name="Kawahara Y."/>
            <person name="de la Bastide M."/>
            <person name="Hamilton J.P."/>
            <person name="Kanamori H."/>
            <person name="McCombie W.R."/>
            <person name="Ouyang S."/>
            <person name="Schwartz D.C."/>
            <person name="Tanaka T."/>
            <person name="Wu J."/>
            <person name="Zhou S."/>
            <person name="Childs K.L."/>
            <person name="Davidson R.M."/>
            <person name="Lin H."/>
            <person name="Quesada-Ocampo L."/>
            <person name="Vaillancourt B."/>
            <person name="Sakai H."/>
            <person name="Lee S.S."/>
            <person name="Kim J."/>
            <person name="Numa H."/>
            <person name="Itoh T."/>
            <person name="Buell C.R."/>
            <person name="Matsumoto T."/>
        </authorList>
    </citation>
    <scope>NUCLEOTIDE SEQUENCE [LARGE SCALE GENOMIC DNA]</scope>
    <source>
        <strain evidence="2">cv. Nipponbare</strain>
    </source>
</reference>
<organism evidence="1 2">
    <name type="scientific">Oryza sativa subsp. japonica</name>
    <name type="common">Rice</name>
    <dbReference type="NCBI Taxonomy" id="39947"/>
    <lineage>
        <taxon>Eukaryota</taxon>
        <taxon>Viridiplantae</taxon>
        <taxon>Streptophyta</taxon>
        <taxon>Embryophyta</taxon>
        <taxon>Tracheophyta</taxon>
        <taxon>Spermatophyta</taxon>
        <taxon>Magnoliopsida</taxon>
        <taxon>Liliopsida</taxon>
        <taxon>Poales</taxon>
        <taxon>Poaceae</taxon>
        <taxon>BOP clade</taxon>
        <taxon>Oryzoideae</taxon>
        <taxon>Oryzeae</taxon>
        <taxon>Oryzinae</taxon>
        <taxon>Oryza</taxon>
        <taxon>Oryza sativa</taxon>
    </lineage>
</organism>
<keyword evidence="2" id="KW-1185">Reference proteome</keyword>
<dbReference type="EMBL" id="AP014959">
    <property type="protein sequence ID" value="BAS85271.1"/>
    <property type="molecule type" value="Genomic_DNA"/>
</dbReference>
<accession>A0A0P0W067</accession>
<evidence type="ECO:0000313" key="1">
    <source>
        <dbReference type="EMBL" id="BAS85271.1"/>
    </source>
</evidence>